<evidence type="ECO:0000313" key="3">
    <source>
        <dbReference type="Proteomes" id="UP000611708"/>
    </source>
</evidence>
<dbReference type="InterPro" id="IPR000086">
    <property type="entry name" value="NUDIX_hydrolase_dom"/>
</dbReference>
<dbReference type="PROSITE" id="PS51462">
    <property type="entry name" value="NUDIX"/>
    <property type="match status" value="1"/>
</dbReference>
<dbReference type="EMBL" id="JADQDN010000002">
    <property type="protein sequence ID" value="MBF9195667.1"/>
    <property type="molecule type" value="Genomic_DNA"/>
</dbReference>
<keyword evidence="3" id="KW-1185">Reference proteome</keyword>
<dbReference type="PANTHER" id="PTHR43736">
    <property type="entry name" value="ADP-RIBOSE PYROPHOSPHATASE"/>
    <property type="match status" value="1"/>
</dbReference>
<evidence type="ECO:0000259" key="1">
    <source>
        <dbReference type="PROSITE" id="PS51462"/>
    </source>
</evidence>
<dbReference type="Gene3D" id="3.90.79.10">
    <property type="entry name" value="Nucleoside Triphosphate Pyrophosphohydrolase"/>
    <property type="match status" value="1"/>
</dbReference>
<dbReference type="Pfam" id="PF00293">
    <property type="entry name" value="NUDIX"/>
    <property type="match status" value="1"/>
</dbReference>
<reference evidence="2 3" key="1">
    <citation type="submission" date="2020-11" db="EMBL/GenBank/DDBJ databases">
        <authorList>
            <person name="Kim M.K."/>
        </authorList>
    </citation>
    <scope>NUCLEOTIDE SEQUENCE [LARGE SCALE GENOMIC DNA]</scope>
    <source>
        <strain evidence="2 3">BT290</strain>
    </source>
</reference>
<dbReference type="SUPFAM" id="SSF55811">
    <property type="entry name" value="Nudix"/>
    <property type="match status" value="1"/>
</dbReference>
<dbReference type="CDD" id="cd03674">
    <property type="entry name" value="NUDIX_Hydrolase"/>
    <property type="match status" value="1"/>
</dbReference>
<name>A0ABS0HQB0_9HYPH</name>
<comment type="caution">
    <text evidence="2">The sequence shown here is derived from an EMBL/GenBank/DDBJ whole genome shotgun (WGS) entry which is preliminary data.</text>
</comment>
<sequence length="179" mass="20378">MLDRHANAFDGPEEGHALLREQIANGDDIHSRRTFPGHVTTSAFILDATGKRILLIHHRSLDRWLQPGGHYEAPEDLAASALREAREETGMEGLVIDPWHRMSGLPIDIDSHRIPARPKRGEPEHWHHDIRYVVRARESAALRPDLTEVHGAEWRELQELEAIAPQALRNMRRLGLAHP</sequence>
<proteinExistence type="predicted"/>
<evidence type="ECO:0000313" key="2">
    <source>
        <dbReference type="EMBL" id="MBF9195667.1"/>
    </source>
</evidence>
<protein>
    <submittedName>
        <fullName evidence="2">NUDIX hydrolase</fullName>
    </submittedName>
</protein>
<dbReference type="GO" id="GO:0016787">
    <property type="term" value="F:hydrolase activity"/>
    <property type="evidence" value="ECO:0007669"/>
    <property type="project" value="UniProtKB-KW"/>
</dbReference>
<dbReference type="Proteomes" id="UP000611708">
    <property type="component" value="Unassembled WGS sequence"/>
</dbReference>
<organism evidence="2 3">
    <name type="scientific">Microvirga terrestris</name>
    <dbReference type="NCBI Taxonomy" id="2791024"/>
    <lineage>
        <taxon>Bacteria</taxon>
        <taxon>Pseudomonadati</taxon>
        <taxon>Pseudomonadota</taxon>
        <taxon>Alphaproteobacteria</taxon>
        <taxon>Hyphomicrobiales</taxon>
        <taxon>Methylobacteriaceae</taxon>
        <taxon>Microvirga</taxon>
    </lineage>
</organism>
<accession>A0ABS0HQB0</accession>
<gene>
    <name evidence="2" type="ORF">I2H36_06435</name>
</gene>
<dbReference type="InterPro" id="IPR015797">
    <property type="entry name" value="NUDIX_hydrolase-like_dom_sf"/>
</dbReference>
<feature type="domain" description="Nudix hydrolase" evidence="1">
    <location>
        <begin position="36"/>
        <end position="178"/>
    </location>
</feature>
<dbReference type="PANTHER" id="PTHR43736:SF1">
    <property type="entry name" value="DIHYDRONEOPTERIN TRIPHOSPHATE DIPHOSPHATASE"/>
    <property type="match status" value="1"/>
</dbReference>
<keyword evidence="2" id="KW-0378">Hydrolase</keyword>